<feature type="non-terminal residue" evidence="1">
    <location>
        <position position="793"/>
    </location>
</feature>
<name>A0A0F9JCG2_9ZZZZ</name>
<dbReference type="AlphaFoldDB" id="A0A0F9JCG2"/>
<accession>A0A0F9JCG2</accession>
<comment type="caution">
    <text evidence="1">The sequence shown here is derived from an EMBL/GenBank/DDBJ whole genome shotgun (WGS) entry which is preliminary data.</text>
</comment>
<proteinExistence type="predicted"/>
<gene>
    <name evidence="1" type="ORF">LCGC14_1841650</name>
</gene>
<organism evidence="1">
    <name type="scientific">marine sediment metagenome</name>
    <dbReference type="NCBI Taxonomy" id="412755"/>
    <lineage>
        <taxon>unclassified sequences</taxon>
        <taxon>metagenomes</taxon>
        <taxon>ecological metagenomes</taxon>
    </lineage>
</organism>
<sequence length="793" mass="86922">MANPRITSNRIDLLSGNDTDNTARITAQRLDILYVDLPPIAAAAAAVVTPDLDPVGTKLDLFYWHLRGFDRRGAGIAYTQDANDSSVYKVSGVFRDQADFAILQWDADDIYGHLAWKYLPDFDFSKLSWTFDLRYDNFQSISSPKFETVPWGSLSYILEDGTTGTLDLFAHAVRRVSNLDSYTPAHGIFQFEDNGIQLFDLVTLWYGNLKFEVIIISPLIQDLTNVIEDIRDQINNTNWDGNVAELALWATKEGTTLRIEAAVYGTCNAFGNVLVRTSGHTFAGLSVGSQIRIDGTLTTVIGILSPGFITVATSFGGQDVYTWVAPTGGVDGNHIEMYTQSKTSTLRLTKETVKFQGGTEDVTWKITIPLSLIGSGNIRKLWFTVAPALPDGQIFSDVVGSLTISNSAVTSILGTTKALRIAGPHSVLVNHDSTNCFFEGFWGETYGNFNQGIAKNSTVAGSRVIITYTCSFIHDLYLGTQLAPDKGVFSVTLDGDTPDFLDMYLDVEPPVNTRRVLRSAVPAGEHSLDLILLSPNPSTPERLIGLVDYVQAVVYSNDWPSPLNDRSDVGLASSYDTDHWYKLLPQRAVKNIVQTGLTGQVNHFVGVFFALTRLRRGGFFSTLVLTFINFEVGDEIFINIGGTTIGKTVFTADTGASIANHFKMFINHTFVGVWASSSGSTLFIQIRSPINGFTHNVSWTSSTGIAIETGTLAAGTEGEWEIHPSPTKVLNEGSVEWHRDYFKQLKAEGLDVIATYSHEWVVPPDDLSAGNIWIARFADGTAVSTETEFGDLS</sequence>
<evidence type="ECO:0000313" key="1">
    <source>
        <dbReference type="EMBL" id="KKL96722.1"/>
    </source>
</evidence>
<reference evidence="1" key="1">
    <citation type="journal article" date="2015" name="Nature">
        <title>Complex archaea that bridge the gap between prokaryotes and eukaryotes.</title>
        <authorList>
            <person name="Spang A."/>
            <person name="Saw J.H."/>
            <person name="Jorgensen S.L."/>
            <person name="Zaremba-Niedzwiedzka K."/>
            <person name="Martijn J."/>
            <person name="Lind A.E."/>
            <person name="van Eijk R."/>
            <person name="Schleper C."/>
            <person name="Guy L."/>
            <person name="Ettema T.J."/>
        </authorList>
    </citation>
    <scope>NUCLEOTIDE SEQUENCE</scope>
</reference>
<dbReference type="EMBL" id="LAZR01018355">
    <property type="protein sequence ID" value="KKL96722.1"/>
    <property type="molecule type" value="Genomic_DNA"/>
</dbReference>
<protein>
    <submittedName>
        <fullName evidence="1">Uncharacterized protein</fullName>
    </submittedName>
</protein>